<comment type="subcellular location">
    <subcellularLocation>
        <location evidence="1">Cell membrane</location>
        <topology evidence="1">Multi-pass membrane protein</topology>
    </subcellularLocation>
</comment>
<keyword evidence="8 11" id="KW-1133">Transmembrane helix</keyword>
<dbReference type="GO" id="GO:0005886">
    <property type="term" value="C:plasma membrane"/>
    <property type="evidence" value="ECO:0007669"/>
    <property type="project" value="UniProtKB-SubCell"/>
</dbReference>
<dbReference type="InterPro" id="IPR025857">
    <property type="entry name" value="MacB_PCD"/>
</dbReference>
<feature type="transmembrane region" description="Helical" evidence="11">
    <location>
        <begin position="324"/>
        <end position="347"/>
    </location>
</feature>
<evidence type="ECO:0000256" key="10">
    <source>
        <dbReference type="ARBA" id="ARBA00024973"/>
    </source>
</evidence>
<evidence type="ECO:0000256" key="5">
    <source>
        <dbReference type="ARBA" id="ARBA00022448"/>
    </source>
</evidence>
<organism evidence="14 15">
    <name type="scientific">Cerasibacillus quisquiliarum</name>
    <dbReference type="NCBI Taxonomy" id="227865"/>
    <lineage>
        <taxon>Bacteria</taxon>
        <taxon>Bacillati</taxon>
        <taxon>Bacillota</taxon>
        <taxon>Bacilli</taxon>
        <taxon>Bacillales</taxon>
        <taxon>Bacillaceae</taxon>
        <taxon>Cerasibacillus</taxon>
    </lineage>
</organism>
<dbReference type="InterPro" id="IPR003838">
    <property type="entry name" value="ABC3_permease_C"/>
</dbReference>
<evidence type="ECO:0000313" key="14">
    <source>
        <dbReference type="EMBL" id="GEN29856.1"/>
    </source>
</evidence>
<gene>
    <name evidence="14" type="ORF">CQU01_00940</name>
</gene>
<evidence type="ECO:0000256" key="1">
    <source>
        <dbReference type="ARBA" id="ARBA00004651"/>
    </source>
</evidence>
<evidence type="ECO:0000256" key="2">
    <source>
        <dbReference type="ARBA" id="ARBA00008697"/>
    </source>
</evidence>
<comment type="subunit">
    <text evidence="3">The complex is composed of two ATP-binding proteins (HrtA), two transmembrane proteins (HrtB) and a solute-binding protein.</text>
</comment>
<reference evidence="14 15" key="1">
    <citation type="submission" date="2019-07" db="EMBL/GenBank/DDBJ databases">
        <title>Whole genome shotgun sequence of Cerasibacillus quisquiliarum NBRC 102429.</title>
        <authorList>
            <person name="Hosoyama A."/>
            <person name="Uohara A."/>
            <person name="Ohji S."/>
            <person name="Ichikawa N."/>
        </authorList>
    </citation>
    <scope>NUCLEOTIDE SEQUENCE [LARGE SCALE GENOMIC DNA]</scope>
    <source>
        <strain evidence="14 15">NBRC 102429</strain>
    </source>
</reference>
<name>A0A511UTF0_9BACI</name>
<evidence type="ECO:0000256" key="3">
    <source>
        <dbReference type="ARBA" id="ARBA00011131"/>
    </source>
</evidence>
<dbReference type="PANTHER" id="PTHR43738">
    <property type="entry name" value="ABC TRANSPORTER, MEMBRANE PROTEIN"/>
    <property type="match status" value="1"/>
</dbReference>
<dbReference type="PANTHER" id="PTHR43738:SF1">
    <property type="entry name" value="HEMIN TRANSPORT SYSTEM PERMEASE PROTEIN HRTB-RELATED"/>
    <property type="match status" value="1"/>
</dbReference>
<evidence type="ECO:0000256" key="7">
    <source>
        <dbReference type="ARBA" id="ARBA00022692"/>
    </source>
</evidence>
<dbReference type="AlphaFoldDB" id="A0A511UTF0"/>
<dbReference type="EMBL" id="BJXW01000002">
    <property type="protein sequence ID" value="GEN29856.1"/>
    <property type="molecule type" value="Genomic_DNA"/>
</dbReference>
<proteinExistence type="inferred from homology"/>
<evidence type="ECO:0000256" key="4">
    <source>
        <dbReference type="ARBA" id="ARBA00016962"/>
    </source>
</evidence>
<sequence length="403" mass="44066">MTLLLLSPIFNLLPKVTLVLLYKSNEEVKEMFLALKELKHAKLRFFMIGMILVLISWLVFILSGLGNGLSSLSASSFKKMDAEFVVFEEGSRHSMLRSVISDDMTKDLKALPNVEDAAPMGYRSAVVLKENVTSDDEKIDVSLLGIHPGSFLEPEVIEGHSLEKGKNTEVIVNDSLKNQGIHIGDTLEIEGSTEVITVVGFVKNESFNHLPAILMTMDHWRTIHFAAPGSDMGINNPVNAIMLQGKQINPDEVNQAIEGIETTTKKEAINGIPGYTAENGTIMMMLAFLMAISAVVITVFFYVLTLQKSNQFGIMKAIGASNAFLGRAVVSQVFLLAVVSIGFGILLTYGTAAILPDEMPFALDLKLVFSYAIVLLIVSVLSSLFSVRKITKIDPLQAIGRIE</sequence>
<accession>A0A511UTF0</accession>
<comment type="caution">
    <text evidence="14">The sequence shown here is derived from an EMBL/GenBank/DDBJ whole genome shotgun (WGS) entry which is preliminary data.</text>
</comment>
<feature type="transmembrane region" description="Helical" evidence="11">
    <location>
        <begin position="43"/>
        <end position="65"/>
    </location>
</feature>
<evidence type="ECO:0000256" key="6">
    <source>
        <dbReference type="ARBA" id="ARBA00022475"/>
    </source>
</evidence>
<keyword evidence="7 11" id="KW-0812">Transmembrane</keyword>
<comment type="similarity">
    <text evidence="2">Belongs to the ABC-4 integral membrane protein family. HrtB subfamily.</text>
</comment>
<keyword evidence="9 11" id="KW-0472">Membrane</keyword>
<evidence type="ECO:0000256" key="11">
    <source>
        <dbReference type="SAM" id="Phobius"/>
    </source>
</evidence>
<evidence type="ECO:0000259" key="12">
    <source>
        <dbReference type="Pfam" id="PF02687"/>
    </source>
</evidence>
<feature type="transmembrane region" description="Helical" evidence="11">
    <location>
        <begin position="6"/>
        <end position="22"/>
    </location>
</feature>
<feature type="transmembrane region" description="Helical" evidence="11">
    <location>
        <begin position="367"/>
        <end position="387"/>
    </location>
</feature>
<keyword evidence="15" id="KW-1185">Reference proteome</keyword>
<evidence type="ECO:0000256" key="8">
    <source>
        <dbReference type="ARBA" id="ARBA00022989"/>
    </source>
</evidence>
<evidence type="ECO:0000256" key="9">
    <source>
        <dbReference type="ARBA" id="ARBA00023136"/>
    </source>
</evidence>
<dbReference type="InterPro" id="IPR051125">
    <property type="entry name" value="ABC-4/HrtB_transporter"/>
</dbReference>
<evidence type="ECO:0000259" key="13">
    <source>
        <dbReference type="Pfam" id="PF12704"/>
    </source>
</evidence>
<dbReference type="Pfam" id="PF02687">
    <property type="entry name" value="FtsX"/>
    <property type="match status" value="1"/>
</dbReference>
<feature type="domain" description="MacB-like periplasmic core" evidence="13">
    <location>
        <begin position="57"/>
        <end position="258"/>
    </location>
</feature>
<comment type="function">
    <text evidence="10">Part of the ABC transporter complex hrt involved in hemin import. Responsible for the translocation of the substrate across the membrane.</text>
</comment>
<dbReference type="Pfam" id="PF12704">
    <property type="entry name" value="MacB_PCD"/>
    <property type="match status" value="1"/>
</dbReference>
<dbReference type="Proteomes" id="UP000321491">
    <property type="component" value="Unassembled WGS sequence"/>
</dbReference>
<feature type="transmembrane region" description="Helical" evidence="11">
    <location>
        <begin position="282"/>
        <end position="304"/>
    </location>
</feature>
<keyword evidence="6" id="KW-1003">Cell membrane</keyword>
<feature type="domain" description="ABC3 transporter permease C-terminal" evidence="12">
    <location>
        <begin position="284"/>
        <end position="395"/>
    </location>
</feature>
<protein>
    <recommendedName>
        <fullName evidence="4">Putative hemin transport system permease protein HrtB</fullName>
    </recommendedName>
</protein>
<evidence type="ECO:0000313" key="15">
    <source>
        <dbReference type="Proteomes" id="UP000321491"/>
    </source>
</evidence>
<keyword evidence="5" id="KW-0813">Transport</keyword>